<dbReference type="EMBL" id="CP013652">
    <property type="protein sequence ID" value="ALS22338.1"/>
    <property type="molecule type" value="Genomic_DNA"/>
</dbReference>
<accession>A0A0U2KZ79</accession>
<dbReference type="InterPro" id="IPR034660">
    <property type="entry name" value="DinB/YfiT-like"/>
</dbReference>
<gene>
    <name evidence="4" type="ORF">IJ22_19640</name>
</gene>
<name>A0A0U2KZ79_9BACL</name>
<dbReference type="STRING" id="162209.IJ22_19640"/>
<dbReference type="Pfam" id="PF05163">
    <property type="entry name" value="DinB"/>
    <property type="match status" value="1"/>
</dbReference>
<proteinExistence type="inferred from homology"/>
<protein>
    <submittedName>
        <fullName evidence="4">DinB superfamily metal-dependent hydrolase</fullName>
    </submittedName>
</protein>
<keyword evidence="4" id="KW-0378">Hydrolase</keyword>
<dbReference type="PANTHER" id="PTHR37302">
    <property type="entry name" value="SLR1116 PROTEIN"/>
    <property type="match status" value="1"/>
</dbReference>
<dbReference type="InterPro" id="IPR007837">
    <property type="entry name" value="DinB"/>
</dbReference>
<evidence type="ECO:0000256" key="2">
    <source>
        <dbReference type="ARBA" id="ARBA00022723"/>
    </source>
</evidence>
<dbReference type="Gene3D" id="1.20.120.450">
    <property type="entry name" value="dinb family like domain"/>
    <property type="match status" value="1"/>
</dbReference>
<reference evidence="4 5" key="2">
    <citation type="journal article" date="2016" name="Genome Announc.">
        <title>Complete Genome Sequences of Two Interactive Moderate Thermophiles, Paenibacillus napthalenovorans 32O-Y and Paenibacillus sp. 32O-W.</title>
        <authorList>
            <person name="Butler R.R.III."/>
            <person name="Wang J."/>
            <person name="Stark B.C."/>
            <person name="Pombert J.F."/>
        </authorList>
    </citation>
    <scope>NUCLEOTIDE SEQUENCE [LARGE SCALE GENOMIC DNA]</scope>
    <source>
        <strain evidence="4 5">32O-Y</strain>
    </source>
</reference>
<dbReference type="GO" id="GO:0016787">
    <property type="term" value="F:hydrolase activity"/>
    <property type="evidence" value="ECO:0007669"/>
    <property type="project" value="UniProtKB-KW"/>
</dbReference>
<sequence length="161" mass="18675">MNNDWLCKLIDYHFWAIDAWLAYLKQMEEDVLYTPVPGVFPTIGETLAHLADVDGLWLSRLRQIPYPMERSEQPSIEELKQRFDRLRADYSLFLQRVSAGDRITYSNSKGEVFSNSILEVVQHLSNHGTYHLGNIASMMRHWSVSGASTDFIYYLRLAEGE</sequence>
<feature type="binding site" evidence="3">
    <location>
        <position position="49"/>
    </location>
    <ligand>
        <name>a divalent metal cation</name>
        <dbReference type="ChEBI" id="CHEBI:60240"/>
    </ligand>
</feature>
<dbReference type="OrthoDB" id="9811413at2"/>
<organism evidence="4 5">
    <name type="scientific">Paenibacillus naphthalenovorans</name>
    <dbReference type="NCBI Taxonomy" id="162209"/>
    <lineage>
        <taxon>Bacteria</taxon>
        <taxon>Bacillati</taxon>
        <taxon>Bacillota</taxon>
        <taxon>Bacilli</taxon>
        <taxon>Bacillales</taxon>
        <taxon>Paenibacillaceae</taxon>
        <taxon>Paenibacillus</taxon>
    </lineage>
</organism>
<dbReference type="PATRIC" id="fig|162209.4.peg.2080"/>
<evidence type="ECO:0000313" key="5">
    <source>
        <dbReference type="Proteomes" id="UP000061660"/>
    </source>
</evidence>
<feature type="binding site" evidence="3">
    <location>
        <position position="131"/>
    </location>
    <ligand>
        <name>a divalent metal cation</name>
        <dbReference type="ChEBI" id="CHEBI:60240"/>
    </ligand>
</feature>
<keyword evidence="5" id="KW-1185">Reference proteome</keyword>
<dbReference type="KEGG" id="pnp:IJ22_19640"/>
<dbReference type="RefSeq" id="WP_054818405.1">
    <property type="nucleotide sequence ID" value="NZ_CP013652.1"/>
</dbReference>
<keyword evidence="2 3" id="KW-0479">Metal-binding</keyword>
<dbReference type="AlphaFoldDB" id="A0A0U2KZ79"/>
<dbReference type="GO" id="GO:0046872">
    <property type="term" value="F:metal ion binding"/>
    <property type="evidence" value="ECO:0007669"/>
    <property type="project" value="UniProtKB-KW"/>
</dbReference>
<evidence type="ECO:0000313" key="4">
    <source>
        <dbReference type="EMBL" id="ALS22338.1"/>
    </source>
</evidence>
<evidence type="ECO:0000256" key="3">
    <source>
        <dbReference type="PIRSR" id="PIRSR607837-1"/>
    </source>
</evidence>
<dbReference type="Proteomes" id="UP000061660">
    <property type="component" value="Chromosome"/>
</dbReference>
<feature type="binding site" evidence="3">
    <location>
        <position position="127"/>
    </location>
    <ligand>
        <name>a divalent metal cation</name>
        <dbReference type="ChEBI" id="CHEBI:60240"/>
    </ligand>
</feature>
<comment type="similarity">
    <text evidence="1">Belongs to the DinB family.</text>
</comment>
<evidence type="ECO:0000256" key="1">
    <source>
        <dbReference type="ARBA" id="ARBA00008635"/>
    </source>
</evidence>
<dbReference type="PANTHER" id="PTHR37302:SF1">
    <property type="entry name" value="PROTEIN DINB"/>
    <property type="match status" value="1"/>
</dbReference>
<dbReference type="SUPFAM" id="SSF109854">
    <property type="entry name" value="DinB/YfiT-like putative metalloenzymes"/>
    <property type="match status" value="1"/>
</dbReference>
<reference evidence="5" key="1">
    <citation type="submission" date="2015-12" db="EMBL/GenBank/DDBJ databases">
        <title>Complete genome sequences of two moderately thermophilic Paenibacillus species.</title>
        <authorList>
            <person name="Butler R.III."/>
            <person name="Wang J."/>
            <person name="Stark B.C."/>
            <person name="Pombert J.-F."/>
        </authorList>
    </citation>
    <scope>NUCLEOTIDE SEQUENCE [LARGE SCALE GENOMIC DNA]</scope>
    <source>
        <strain evidence="5">32O-Y</strain>
    </source>
</reference>